<comment type="caution">
    <text evidence="1">The sequence shown here is derived from an EMBL/GenBank/DDBJ whole genome shotgun (WGS) entry which is preliminary data.</text>
</comment>
<accession>A0A8J5JSJ1</accession>
<dbReference type="AlphaFoldDB" id="A0A8J5JSJ1"/>
<name>A0A8J5JSJ1_HOMAM</name>
<feature type="non-terminal residue" evidence="1">
    <location>
        <position position="1"/>
    </location>
</feature>
<evidence type="ECO:0000313" key="1">
    <source>
        <dbReference type="EMBL" id="KAG7161268.1"/>
    </source>
</evidence>
<sequence length="211" mass="24211">VQPNTCTHKHNIHVDVSSKGWQVFGIPVKEENSDNDGFNEELKGKIKEIDEIVKEEEVYCDEEFSCEKPDQGLKVKENDLENYVFVKVGILDSDESKKEDTTDGDLYILQNPRDIDDLLYQEDDLHMDLHDVLHKPAPPESNVNSGYRLIQLCLNKPLKTQLEFCSMQPTLHPDSFFLSLLLSFTETSECLLHMLINSCICQTLLVIKINK</sequence>
<proteinExistence type="predicted"/>
<reference evidence="1" key="1">
    <citation type="journal article" date="2021" name="Sci. Adv.">
        <title>The American lobster genome reveals insights on longevity, neural, and immune adaptations.</title>
        <authorList>
            <person name="Polinski J.M."/>
            <person name="Zimin A.V."/>
            <person name="Clark K.F."/>
            <person name="Kohn A.B."/>
            <person name="Sadowski N."/>
            <person name="Timp W."/>
            <person name="Ptitsyn A."/>
            <person name="Khanna P."/>
            <person name="Romanova D.Y."/>
            <person name="Williams P."/>
            <person name="Greenwood S.J."/>
            <person name="Moroz L.L."/>
            <person name="Walt D.R."/>
            <person name="Bodnar A.G."/>
        </authorList>
    </citation>
    <scope>NUCLEOTIDE SEQUENCE</scope>
    <source>
        <strain evidence="1">GMGI-L3</strain>
    </source>
</reference>
<dbReference type="Proteomes" id="UP000747542">
    <property type="component" value="Unassembled WGS sequence"/>
</dbReference>
<organism evidence="1 2">
    <name type="scientific">Homarus americanus</name>
    <name type="common">American lobster</name>
    <dbReference type="NCBI Taxonomy" id="6706"/>
    <lineage>
        <taxon>Eukaryota</taxon>
        <taxon>Metazoa</taxon>
        <taxon>Ecdysozoa</taxon>
        <taxon>Arthropoda</taxon>
        <taxon>Crustacea</taxon>
        <taxon>Multicrustacea</taxon>
        <taxon>Malacostraca</taxon>
        <taxon>Eumalacostraca</taxon>
        <taxon>Eucarida</taxon>
        <taxon>Decapoda</taxon>
        <taxon>Pleocyemata</taxon>
        <taxon>Astacidea</taxon>
        <taxon>Nephropoidea</taxon>
        <taxon>Nephropidae</taxon>
        <taxon>Homarus</taxon>
    </lineage>
</organism>
<evidence type="ECO:0000313" key="2">
    <source>
        <dbReference type="Proteomes" id="UP000747542"/>
    </source>
</evidence>
<dbReference type="EMBL" id="JAHLQT010029607">
    <property type="protein sequence ID" value="KAG7161268.1"/>
    <property type="molecule type" value="Genomic_DNA"/>
</dbReference>
<feature type="non-terminal residue" evidence="1">
    <location>
        <position position="211"/>
    </location>
</feature>
<keyword evidence="2" id="KW-1185">Reference proteome</keyword>
<gene>
    <name evidence="1" type="ORF">Hamer_G016326</name>
</gene>
<protein>
    <submittedName>
        <fullName evidence="1">Uncharacterized protein</fullName>
    </submittedName>
</protein>